<feature type="region of interest" description="Disordered" evidence="1">
    <location>
        <begin position="1"/>
        <end position="29"/>
    </location>
</feature>
<protein>
    <submittedName>
        <fullName evidence="2">Uncharacterized protein</fullName>
    </submittedName>
</protein>
<dbReference type="RefSeq" id="WP_228854788.1">
    <property type="nucleotide sequence ID" value="NZ_AP024086.1"/>
</dbReference>
<name>A0A8D5FQ96_9BACT</name>
<sequence>MKLPTSQGNKKKKLPHANAGKNNSIKRKINPPPLEIEQFYSCPEETANQLIVYYNCIDIGVVLV</sequence>
<dbReference type="EMBL" id="AP024086">
    <property type="protein sequence ID" value="BCL62429.1"/>
    <property type="molecule type" value="Genomic_DNA"/>
</dbReference>
<keyword evidence="3" id="KW-1185">Reference proteome</keyword>
<dbReference type="KEGG" id="dbk:DGMP_31220"/>
<gene>
    <name evidence="2" type="ORF">DGMP_31220</name>
</gene>
<dbReference type="AlphaFoldDB" id="A0A8D5FQ96"/>
<organism evidence="2 3">
    <name type="scientific">Desulfomarina profundi</name>
    <dbReference type="NCBI Taxonomy" id="2772557"/>
    <lineage>
        <taxon>Bacteria</taxon>
        <taxon>Pseudomonadati</taxon>
        <taxon>Thermodesulfobacteriota</taxon>
        <taxon>Desulfobulbia</taxon>
        <taxon>Desulfobulbales</taxon>
        <taxon>Desulfobulbaceae</taxon>
        <taxon>Desulfomarina</taxon>
    </lineage>
</organism>
<accession>A0A8D5FQ96</accession>
<evidence type="ECO:0000313" key="3">
    <source>
        <dbReference type="Proteomes" id="UP000826725"/>
    </source>
</evidence>
<evidence type="ECO:0000313" key="2">
    <source>
        <dbReference type="EMBL" id="BCL62429.1"/>
    </source>
</evidence>
<proteinExistence type="predicted"/>
<reference evidence="2" key="1">
    <citation type="submission" date="2020-09" db="EMBL/GenBank/DDBJ databases">
        <title>Desulfogranum mesoprofundum gen. nov., sp. nov., a novel mesophilic, sulfate-reducing chemolithoautotroph isolated from a deep-sea hydrothermal vent chimney in the Suiyo Seamount.</title>
        <authorList>
            <person name="Hashimoto Y."/>
            <person name="Nakagawa S."/>
        </authorList>
    </citation>
    <scope>NUCLEOTIDE SEQUENCE</scope>
    <source>
        <strain evidence="2">KT2</strain>
    </source>
</reference>
<evidence type="ECO:0000256" key="1">
    <source>
        <dbReference type="SAM" id="MobiDB-lite"/>
    </source>
</evidence>
<dbReference type="Proteomes" id="UP000826725">
    <property type="component" value="Chromosome"/>
</dbReference>